<dbReference type="AlphaFoldDB" id="A0A0A0KAN2"/>
<accession>A0A0A0KAN2</accession>
<organism evidence="1 2">
    <name type="scientific">Cucumis sativus</name>
    <name type="common">Cucumber</name>
    <dbReference type="NCBI Taxonomy" id="3659"/>
    <lineage>
        <taxon>Eukaryota</taxon>
        <taxon>Viridiplantae</taxon>
        <taxon>Streptophyta</taxon>
        <taxon>Embryophyta</taxon>
        <taxon>Tracheophyta</taxon>
        <taxon>Spermatophyta</taxon>
        <taxon>Magnoliopsida</taxon>
        <taxon>eudicotyledons</taxon>
        <taxon>Gunneridae</taxon>
        <taxon>Pentapetalae</taxon>
        <taxon>rosids</taxon>
        <taxon>fabids</taxon>
        <taxon>Cucurbitales</taxon>
        <taxon>Cucurbitaceae</taxon>
        <taxon>Benincaseae</taxon>
        <taxon>Cucumis</taxon>
    </lineage>
</organism>
<protein>
    <submittedName>
        <fullName evidence="1">Uncharacterized protein</fullName>
    </submittedName>
</protein>
<name>A0A0A0KAN2_CUCSA</name>
<reference evidence="1 2" key="2">
    <citation type="journal article" date="2009" name="PLoS ONE">
        <title>An integrated genetic and cytogenetic map of the cucumber genome.</title>
        <authorList>
            <person name="Ren Y."/>
            <person name="Zhang Z."/>
            <person name="Liu J."/>
            <person name="Staub J.E."/>
            <person name="Han Y."/>
            <person name="Cheng Z."/>
            <person name="Li X."/>
            <person name="Lu J."/>
            <person name="Miao H."/>
            <person name="Kang H."/>
            <person name="Xie B."/>
            <person name="Gu X."/>
            <person name="Wang X."/>
            <person name="Du Y."/>
            <person name="Jin W."/>
            <person name="Huang S."/>
        </authorList>
    </citation>
    <scope>NUCLEOTIDE SEQUENCE [LARGE SCALE GENOMIC DNA]</scope>
    <source>
        <strain evidence="2">cv. 9930</strain>
    </source>
</reference>
<gene>
    <name evidence="1" type="ORF">Csa_7G448040</name>
</gene>
<dbReference type="Proteomes" id="UP000029981">
    <property type="component" value="Chromosome 7"/>
</dbReference>
<reference evidence="1 2" key="3">
    <citation type="journal article" date="2010" name="BMC Genomics">
        <title>Transcriptome sequencing and comparative analysis of cucumber flowers with different sex types.</title>
        <authorList>
            <person name="Guo S."/>
            <person name="Zheng Y."/>
            <person name="Joung J.G."/>
            <person name="Liu S."/>
            <person name="Zhang Z."/>
            <person name="Crasta O.R."/>
            <person name="Sobral B.W."/>
            <person name="Xu Y."/>
            <person name="Huang S."/>
            <person name="Fei Z."/>
        </authorList>
    </citation>
    <scope>NUCLEOTIDE SEQUENCE [LARGE SCALE GENOMIC DNA]</scope>
    <source>
        <strain evidence="2">cv. 9930</strain>
    </source>
</reference>
<evidence type="ECO:0000313" key="2">
    <source>
        <dbReference type="Proteomes" id="UP000029981"/>
    </source>
</evidence>
<dbReference type="EMBL" id="CM002928">
    <property type="protein sequence ID" value="KGN45442.1"/>
    <property type="molecule type" value="Genomic_DNA"/>
</dbReference>
<evidence type="ECO:0000313" key="1">
    <source>
        <dbReference type="EMBL" id="KGN45442.1"/>
    </source>
</evidence>
<reference evidence="1 2" key="1">
    <citation type="journal article" date="2009" name="Nat. Genet.">
        <title>The genome of the cucumber, Cucumis sativus L.</title>
        <authorList>
            <person name="Huang S."/>
            <person name="Li R."/>
            <person name="Zhang Z."/>
            <person name="Li L."/>
            <person name="Gu X."/>
            <person name="Fan W."/>
            <person name="Lucas W.J."/>
            <person name="Wang X."/>
            <person name="Xie B."/>
            <person name="Ni P."/>
            <person name="Ren Y."/>
            <person name="Zhu H."/>
            <person name="Li J."/>
            <person name="Lin K."/>
            <person name="Jin W."/>
            <person name="Fei Z."/>
            <person name="Li G."/>
            <person name="Staub J."/>
            <person name="Kilian A."/>
            <person name="van der Vossen E.A."/>
            <person name="Wu Y."/>
            <person name="Guo J."/>
            <person name="He J."/>
            <person name="Jia Z."/>
            <person name="Ren Y."/>
            <person name="Tian G."/>
            <person name="Lu Y."/>
            <person name="Ruan J."/>
            <person name="Qian W."/>
            <person name="Wang M."/>
            <person name="Huang Q."/>
            <person name="Li B."/>
            <person name="Xuan Z."/>
            <person name="Cao J."/>
            <person name="Asan"/>
            <person name="Wu Z."/>
            <person name="Zhang J."/>
            <person name="Cai Q."/>
            <person name="Bai Y."/>
            <person name="Zhao B."/>
            <person name="Han Y."/>
            <person name="Li Y."/>
            <person name="Li X."/>
            <person name="Wang S."/>
            <person name="Shi Q."/>
            <person name="Liu S."/>
            <person name="Cho W.K."/>
            <person name="Kim J.Y."/>
            <person name="Xu Y."/>
            <person name="Heller-Uszynska K."/>
            <person name="Miao H."/>
            <person name="Cheng Z."/>
            <person name="Zhang S."/>
            <person name="Wu J."/>
            <person name="Yang Y."/>
            <person name="Kang H."/>
            <person name="Li M."/>
            <person name="Liang H."/>
            <person name="Ren X."/>
            <person name="Shi Z."/>
            <person name="Wen M."/>
            <person name="Jian M."/>
            <person name="Yang H."/>
            <person name="Zhang G."/>
            <person name="Yang Z."/>
            <person name="Chen R."/>
            <person name="Liu S."/>
            <person name="Li J."/>
            <person name="Ma L."/>
            <person name="Liu H."/>
            <person name="Zhou Y."/>
            <person name="Zhao J."/>
            <person name="Fang X."/>
            <person name="Li G."/>
            <person name="Fang L."/>
            <person name="Li Y."/>
            <person name="Liu D."/>
            <person name="Zheng H."/>
            <person name="Zhang Y."/>
            <person name="Qin N."/>
            <person name="Li Z."/>
            <person name="Yang G."/>
            <person name="Yang S."/>
            <person name="Bolund L."/>
            <person name="Kristiansen K."/>
            <person name="Zheng H."/>
            <person name="Li S."/>
            <person name="Zhang X."/>
            <person name="Yang H."/>
            <person name="Wang J."/>
            <person name="Sun R."/>
            <person name="Zhang B."/>
            <person name="Jiang S."/>
            <person name="Wang J."/>
            <person name="Du Y."/>
            <person name="Li S."/>
        </authorList>
    </citation>
    <scope>NUCLEOTIDE SEQUENCE [LARGE SCALE GENOMIC DNA]</scope>
    <source>
        <strain evidence="2">cv. 9930</strain>
    </source>
</reference>
<reference evidence="1 2" key="4">
    <citation type="journal article" date="2011" name="BMC Genomics">
        <title>RNA-Seq improves annotation of protein-coding genes in the cucumber genome.</title>
        <authorList>
            <person name="Li Z."/>
            <person name="Zhang Z."/>
            <person name="Yan P."/>
            <person name="Huang S."/>
            <person name="Fei Z."/>
            <person name="Lin K."/>
        </authorList>
    </citation>
    <scope>NUCLEOTIDE SEQUENCE [LARGE SCALE GENOMIC DNA]</scope>
    <source>
        <strain evidence="2">cv. 9930</strain>
    </source>
</reference>
<sequence>MKEGNPNLIKFIKESKSPDHSSCNKSRMMSWPTQISKYVQLWTNISIDIYSMISFIKCLLLFRRDHPNDILITRVPSNEKRGKEIAFLSFDKGPSYYAKEKK</sequence>
<keyword evidence="2" id="KW-1185">Reference proteome</keyword>
<proteinExistence type="predicted"/>
<dbReference type="Gramene" id="KGN45442">
    <property type="protein sequence ID" value="KGN45442"/>
    <property type="gene ID" value="Csa_7G448040"/>
</dbReference>